<feature type="domain" description="OmpA-like" evidence="3">
    <location>
        <begin position="535"/>
        <end position="668"/>
    </location>
</feature>
<dbReference type="PANTHER" id="PTHR30329">
    <property type="entry name" value="STATOR ELEMENT OF FLAGELLAR MOTOR COMPLEX"/>
    <property type="match status" value="1"/>
</dbReference>
<evidence type="ECO:0000256" key="1">
    <source>
        <dbReference type="PROSITE-ProRule" id="PRU00473"/>
    </source>
</evidence>
<sequence>MQTKKRRIDGTIHEKIVLTGYYHREELISKLEPVKNWTVYSNVTYAVDGNGNPKETPLVACTTNSYGALRPMTKTFRGVAPIGLVEVHHMVMPPAEMMAHAATAYEYDTNGFDWKVKIGEAIRQNSALERVAFRTQKISFDLLRKPKDIPNDGVDDDEGYRVWYKTIKKDSHGIKGIVIPKTRAVFFVVYERYANSQLTIYINGKKYTEGVNDKFQVFRFKGAEGFYGYVLYGTDKTLPVGQYRVEVDVGRRPNSDTNRWYRGTAESGCYTIIDYVRFPLRSHFTEMDVILCDPISVEEALVNQFPDQYMHLAKIGANTTADDKKGGAKKASLNGFDRLATMLKRKKEIAELVHGVAFSDSGTGLTFALGKALQDRMNVADVKTVDSMNLAFSTIKTWESMQAFKENGTRLLTYANGAKDGDAVTAAIKKSYVGRGFLKKAEKINKFDASLASKMSQKILRFDLPEASQKILTPINRLMKPVEIASNISVAKKGIDDYSAASDSLDVSVKNYQHIVRDYFDRTFFIDQDEEKGGETFFTEESMQQVFYDSDRFEVTAEHKGQVDAAAAYLLDHRNDTSRLVFVKGYTDSTASAAHNLELSINRASGVKQAIVSELKNRKEAGEKIHLNALSDRILTLGYGEKYAGQDIGDEAKKAENRRSDIHFGEGAWSQGGFRDGMDYLEKQRKLTVATMLEMDDTQKKALLAVFDAVLSVGSVIPLTAAPALYLVAAIELGKAGLQLYDNAFTVVDNWMFDGLMNRIKTLEKDLQSFTKNSHGNTLLIIDEKVADNQKLSADEFVESIDLMDSNFRIRSEAVAGLFNLLYRAQLSACEKYWRDTGENPKESPIERVQHELQKNRVAEYITNFILNDGWSFPLERHERSSLAEFWQLAVNTKGVEQDEDGVLSVSYRGNFFLDKDFFFLGEGRTTGRMNFPPGADSTSEKQAEPLSFHGSSRGGDPFIPSSYQIAYMMHRGDHVVSDFQKNFPIHTMDSKDVNRLSEMFAPTRAGEYGEDIYEYMNIYTRRREQKKDEDWVPMARRRRESDYANLYLPDGTPMDDGDHFDALSPFDQVRVIVVLKKEATQACTASIQLHRGNENKPGIKFKTIMRPLVGAELITDEERAFKGRIGVVFEPFYQLAFQTVRGLKPMAGFPMNLMPMGIYEAMGLLEDVPYYLSVMVAHAPKTKKVICYPKSHDHFKKMMERYSRDYGWFLLTVDPDKEHVVDPACLSVLEKKMYKDAEYKMNGDGHYLVKDEDLFLEKDFLNSLTSADAYPTLMEDDIHATALIKVGDGEWVNGHRMFRQDDKSGKTLTLDGFTWDKPVEFMVVASCKKVKESSREDYEKRGFKWTSIPATLTLFQDGFF</sequence>
<feature type="region of interest" description="Disordered" evidence="2">
    <location>
        <begin position="932"/>
        <end position="952"/>
    </location>
</feature>
<dbReference type="PANTHER" id="PTHR30329:SF21">
    <property type="entry name" value="LIPOPROTEIN YIAD-RELATED"/>
    <property type="match status" value="1"/>
</dbReference>
<reference evidence="4 5" key="1">
    <citation type="submission" date="2016-10" db="EMBL/GenBank/DDBJ databases">
        <authorList>
            <person name="de Groot N.N."/>
        </authorList>
    </citation>
    <scope>NUCLEOTIDE SEQUENCE [LARGE SCALE GENOMIC DNA]</scope>
    <source>
        <strain evidence="4 5">AA1</strain>
    </source>
</reference>
<evidence type="ECO:0000259" key="3">
    <source>
        <dbReference type="PROSITE" id="PS51123"/>
    </source>
</evidence>
<dbReference type="CDD" id="cd07185">
    <property type="entry name" value="OmpA_C-like"/>
    <property type="match status" value="1"/>
</dbReference>
<proteinExistence type="predicted"/>
<organism evidence="4 5">
    <name type="scientific">Desulfoluna spongiiphila</name>
    <dbReference type="NCBI Taxonomy" id="419481"/>
    <lineage>
        <taxon>Bacteria</taxon>
        <taxon>Pseudomonadati</taxon>
        <taxon>Thermodesulfobacteriota</taxon>
        <taxon>Desulfobacteria</taxon>
        <taxon>Desulfobacterales</taxon>
        <taxon>Desulfolunaceae</taxon>
        <taxon>Desulfoluna</taxon>
    </lineage>
</organism>
<dbReference type="Gene3D" id="3.30.1330.60">
    <property type="entry name" value="OmpA-like domain"/>
    <property type="match status" value="1"/>
</dbReference>
<dbReference type="SUPFAM" id="SSF103088">
    <property type="entry name" value="OmpA-like"/>
    <property type="match status" value="1"/>
</dbReference>
<keyword evidence="1" id="KW-0472">Membrane</keyword>
<dbReference type="InterPro" id="IPR050330">
    <property type="entry name" value="Bact_OuterMem_StrucFunc"/>
</dbReference>
<dbReference type="InterPro" id="IPR036737">
    <property type="entry name" value="OmpA-like_sf"/>
</dbReference>
<dbReference type="OrthoDB" id="9805566at2"/>
<dbReference type="InterPro" id="IPR006665">
    <property type="entry name" value="OmpA-like"/>
</dbReference>
<name>A0A1G5HQ15_9BACT</name>
<dbReference type="PROSITE" id="PS51123">
    <property type="entry name" value="OMPA_2"/>
    <property type="match status" value="1"/>
</dbReference>
<dbReference type="GO" id="GO:0016020">
    <property type="term" value="C:membrane"/>
    <property type="evidence" value="ECO:0007669"/>
    <property type="project" value="UniProtKB-UniRule"/>
</dbReference>
<dbReference type="STRING" id="419481.SAMN05216233_11556"/>
<evidence type="ECO:0000313" key="5">
    <source>
        <dbReference type="Proteomes" id="UP000198870"/>
    </source>
</evidence>
<dbReference type="RefSeq" id="WP_092212747.1">
    <property type="nucleotide sequence ID" value="NZ_FMUX01000015.1"/>
</dbReference>
<dbReference type="Pfam" id="PF00691">
    <property type="entry name" value="OmpA"/>
    <property type="match status" value="1"/>
</dbReference>
<dbReference type="Proteomes" id="UP000198870">
    <property type="component" value="Unassembled WGS sequence"/>
</dbReference>
<evidence type="ECO:0000256" key="2">
    <source>
        <dbReference type="SAM" id="MobiDB-lite"/>
    </source>
</evidence>
<keyword evidence="5" id="KW-1185">Reference proteome</keyword>
<evidence type="ECO:0000313" key="4">
    <source>
        <dbReference type="EMBL" id="SCY65876.1"/>
    </source>
</evidence>
<accession>A0A1G5HQ15</accession>
<dbReference type="EMBL" id="FMUX01000015">
    <property type="protein sequence ID" value="SCY65876.1"/>
    <property type="molecule type" value="Genomic_DNA"/>
</dbReference>
<gene>
    <name evidence="4" type="ORF">SAMN05216233_11556</name>
</gene>
<protein>
    <submittedName>
        <fullName evidence="4">OmpA family protein</fullName>
    </submittedName>
</protein>